<dbReference type="EMBL" id="JAACJM010000101">
    <property type="protein sequence ID" value="KAF5346580.1"/>
    <property type="molecule type" value="Genomic_DNA"/>
</dbReference>
<feature type="transmembrane region" description="Helical" evidence="6">
    <location>
        <begin position="109"/>
        <end position="131"/>
    </location>
</feature>
<dbReference type="InterPro" id="IPR036259">
    <property type="entry name" value="MFS_trans_sf"/>
</dbReference>
<evidence type="ECO:0000256" key="6">
    <source>
        <dbReference type="SAM" id="Phobius"/>
    </source>
</evidence>
<organism evidence="7 8">
    <name type="scientific">Tetrapyrgos nigripes</name>
    <dbReference type="NCBI Taxonomy" id="182062"/>
    <lineage>
        <taxon>Eukaryota</taxon>
        <taxon>Fungi</taxon>
        <taxon>Dikarya</taxon>
        <taxon>Basidiomycota</taxon>
        <taxon>Agaricomycotina</taxon>
        <taxon>Agaricomycetes</taxon>
        <taxon>Agaricomycetidae</taxon>
        <taxon>Agaricales</taxon>
        <taxon>Marasmiineae</taxon>
        <taxon>Marasmiaceae</taxon>
        <taxon>Tetrapyrgos</taxon>
    </lineage>
</organism>
<evidence type="ECO:0008006" key="9">
    <source>
        <dbReference type="Google" id="ProtNLM"/>
    </source>
</evidence>
<keyword evidence="2" id="KW-0813">Transport</keyword>
<feature type="transmembrane region" description="Helical" evidence="6">
    <location>
        <begin position="299"/>
        <end position="318"/>
    </location>
</feature>
<dbReference type="Gene3D" id="1.20.1250.20">
    <property type="entry name" value="MFS general substrate transporter like domains"/>
    <property type="match status" value="1"/>
</dbReference>
<keyword evidence="8" id="KW-1185">Reference proteome</keyword>
<evidence type="ECO:0000256" key="3">
    <source>
        <dbReference type="ARBA" id="ARBA00022692"/>
    </source>
</evidence>
<feature type="transmembrane region" description="Helical" evidence="6">
    <location>
        <begin position="386"/>
        <end position="407"/>
    </location>
</feature>
<name>A0A8H5CRJ2_9AGAR</name>
<dbReference type="GO" id="GO:0022857">
    <property type="term" value="F:transmembrane transporter activity"/>
    <property type="evidence" value="ECO:0007669"/>
    <property type="project" value="InterPro"/>
</dbReference>
<feature type="transmembrane region" description="Helical" evidence="6">
    <location>
        <begin position="419"/>
        <end position="440"/>
    </location>
</feature>
<reference evidence="7 8" key="1">
    <citation type="journal article" date="2020" name="ISME J.">
        <title>Uncovering the hidden diversity of litter-decomposition mechanisms in mushroom-forming fungi.</title>
        <authorList>
            <person name="Floudas D."/>
            <person name="Bentzer J."/>
            <person name="Ahren D."/>
            <person name="Johansson T."/>
            <person name="Persson P."/>
            <person name="Tunlid A."/>
        </authorList>
    </citation>
    <scope>NUCLEOTIDE SEQUENCE [LARGE SCALE GENOMIC DNA]</scope>
    <source>
        <strain evidence="7 8">CBS 291.85</strain>
    </source>
</reference>
<dbReference type="SUPFAM" id="SSF103473">
    <property type="entry name" value="MFS general substrate transporter"/>
    <property type="match status" value="1"/>
</dbReference>
<feature type="transmembrane region" description="Helical" evidence="6">
    <location>
        <begin position="208"/>
        <end position="228"/>
    </location>
</feature>
<evidence type="ECO:0000256" key="4">
    <source>
        <dbReference type="ARBA" id="ARBA00022989"/>
    </source>
</evidence>
<dbReference type="PANTHER" id="PTHR43791:SF48">
    <property type="entry name" value="TRANSPORTER, PUTATIVE (AFU_ORTHOLOGUE AFUA_4G01000)-RELATED"/>
    <property type="match status" value="1"/>
</dbReference>
<evidence type="ECO:0000313" key="7">
    <source>
        <dbReference type="EMBL" id="KAF5346580.1"/>
    </source>
</evidence>
<dbReference type="InterPro" id="IPR011701">
    <property type="entry name" value="MFS"/>
</dbReference>
<keyword evidence="4 6" id="KW-1133">Transmembrane helix</keyword>
<dbReference type="AlphaFoldDB" id="A0A8H5CRJ2"/>
<dbReference type="Pfam" id="PF07690">
    <property type="entry name" value="MFS_1"/>
    <property type="match status" value="1"/>
</dbReference>
<feature type="transmembrane region" description="Helical" evidence="6">
    <location>
        <begin position="452"/>
        <end position="472"/>
    </location>
</feature>
<dbReference type="PANTHER" id="PTHR43791">
    <property type="entry name" value="PERMEASE-RELATED"/>
    <property type="match status" value="1"/>
</dbReference>
<feature type="transmembrane region" description="Helical" evidence="6">
    <location>
        <begin position="330"/>
        <end position="349"/>
    </location>
</feature>
<proteinExistence type="predicted"/>
<sequence length="508" mass="56123">MSEKPFEENPHSKASLESSGHEIGELRDLTIDPIAEKKLRRKLDFLLLPLATLCYTFFFLDRSNIGNAKSAGMDKDIGLHTFDFNIGTCLFYVVYLLTEIPCVLMVKRFGFWLLPLSIVCFGVVTLSSAFIHNRTGFYLTRIFLGFCEAFQLPGLSYFLSRYYRRSELTSRIGTFMIVAGGSAGAFGGLLAAGLLARGKIGSRESWQNIFLVEGIITTGIGLILLFIFPTDPERTTMLTEEERELAKRRIFVDQPDIKYTKEAMSKVLIKRGAFNVTTLCCTWLYIVGTAPIFKSKVFAAFNVSVQGLGIFLPSILRVNYPEASSIRIQILVVPIYITASVVALLGTIGCIKFKVHWVFCLTGALLNIIGYSIWTATDSSAAKVRYAACFLNMSGGFLGGPVVLGWAASNASPDTIRAMVGAVVSGIGGIGSIAGVWAYVQTDAITGYHKGNVFNLSMAATLVVTCIGLFLWQLQENRKRERGERDYRLQKEDVGTLGNLHPSFRFIY</sequence>
<evidence type="ECO:0000256" key="1">
    <source>
        <dbReference type="ARBA" id="ARBA00004141"/>
    </source>
</evidence>
<evidence type="ECO:0000313" key="8">
    <source>
        <dbReference type="Proteomes" id="UP000559256"/>
    </source>
</evidence>
<accession>A0A8H5CRJ2</accession>
<feature type="transmembrane region" description="Helical" evidence="6">
    <location>
        <begin position="172"/>
        <end position="196"/>
    </location>
</feature>
<feature type="transmembrane region" description="Helical" evidence="6">
    <location>
        <begin position="355"/>
        <end position="374"/>
    </location>
</feature>
<feature type="transmembrane region" description="Helical" evidence="6">
    <location>
        <begin position="273"/>
        <end position="293"/>
    </location>
</feature>
<keyword evidence="3 6" id="KW-0812">Transmembrane</keyword>
<comment type="caution">
    <text evidence="7">The sequence shown here is derived from an EMBL/GenBank/DDBJ whole genome shotgun (WGS) entry which is preliminary data.</text>
</comment>
<protein>
    <recommendedName>
        <fullName evidence="9">Major facilitator superfamily (MFS) profile domain-containing protein</fullName>
    </recommendedName>
</protein>
<keyword evidence="5 6" id="KW-0472">Membrane</keyword>
<feature type="transmembrane region" description="Helical" evidence="6">
    <location>
        <begin position="43"/>
        <end position="60"/>
    </location>
</feature>
<feature type="transmembrane region" description="Helical" evidence="6">
    <location>
        <begin position="80"/>
        <end position="97"/>
    </location>
</feature>
<gene>
    <name evidence="7" type="ORF">D9758_013470</name>
</gene>
<evidence type="ECO:0000256" key="5">
    <source>
        <dbReference type="ARBA" id="ARBA00023136"/>
    </source>
</evidence>
<comment type="subcellular location">
    <subcellularLocation>
        <location evidence="1">Membrane</location>
        <topology evidence="1">Multi-pass membrane protein</topology>
    </subcellularLocation>
</comment>
<dbReference type="Proteomes" id="UP000559256">
    <property type="component" value="Unassembled WGS sequence"/>
</dbReference>
<feature type="transmembrane region" description="Helical" evidence="6">
    <location>
        <begin position="137"/>
        <end position="160"/>
    </location>
</feature>
<dbReference type="GO" id="GO:0016020">
    <property type="term" value="C:membrane"/>
    <property type="evidence" value="ECO:0007669"/>
    <property type="project" value="UniProtKB-SubCell"/>
</dbReference>
<evidence type="ECO:0000256" key="2">
    <source>
        <dbReference type="ARBA" id="ARBA00022448"/>
    </source>
</evidence>
<dbReference type="OrthoDB" id="2962993at2759"/>